<keyword evidence="3" id="KW-1185">Reference proteome</keyword>
<name>A0AAW9RAP9_9GAMM</name>
<dbReference type="AlphaFoldDB" id="A0AAW9RAP9"/>
<protein>
    <recommendedName>
        <fullName evidence="4">OmpR/PhoB-type domain-containing protein</fullName>
    </recommendedName>
</protein>
<evidence type="ECO:0000313" key="2">
    <source>
        <dbReference type="EMBL" id="MEJ8566214.1"/>
    </source>
</evidence>
<evidence type="ECO:0000256" key="1">
    <source>
        <dbReference type="SAM" id="Phobius"/>
    </source>
</evidence>
<reference evidence="2 3" key="1">
    <citation type="submission" date="2024-02" db="EMBL/GenBank/DDBJ databases">
        <title>A novel Wenzhouxiangellaceae bacterium, isolated from coastal sediments.</title>
        <authorList>
            <person name="Du Z.-J."/>
            <person name="Ye Y.-Q."/>
            <person name="Zhang X.-Y."/>
        </authorList>
    </citation>
    <scope>NUCLEOTIDE SEQUENCE [LARGE SCALE GENOMIC DNA]</scope>
    <source>
        <strain evidence="2 3">CH-27</strain>
    </source>
</reference>
<feature type="transmembrane region" description="Helical" evidence="1">
    <location>
        <begin position="120"/>
        <end position="137"/>
    </location>
</feature>
<keyword evidence="1" id="KW-0812">Transmembrane</keyword>
<accession>A0AAW9RAP9</accession>
<keyword evidence="1" id="KW-1133">Transmembrane helix</keyword>
<evidence type="ECO:0008006" key="4">
    <source>
        <dbReference type="Google" id="ProtNLM"/>
    </source>
</evidence>
<organism evidence="2 3">
    <name type="scientific">Elongatibacter sediminis</name>
    <dbReference type="NCBI Taxonomy" id="3119006"/>
    <lineage>
        <taxon>Bacteria</taxon>
        <taxon>Pseudomonadati</taxon>
        <taxon>Pseudomonadota</taxon>
        <taxon>Gammaproteobacteria</taxon>
        <taxon>Chromatiales</taxon>
        <taxon>Wenzhouxiangellaceae</taxon>
        <taxon>Elongatibacter</taxon>
    </lineage>
</organism>
<gene>
    <name evidence="2" type="ORF">V3330_01145</name>
</gene>
<comment type="caution">
    <text evidence="2">The sequence shown here is derived from an EMBL/GenBank/DDBJ whole genome shotgun (WGS) entry which is preliminary data.</text>
</comment>
<dbReference type="EMBL" id="JAZHOG010000001">
    <property type="protein sequence ID" value="MEJ8566214.1"/>
    <property type="molecule type" value="Genomic_DNA"/>
</dbReference>
<evidence type="ECO:0000313" key="3">
    <source>
        <dbReference type="Proteomes" id="UP001359886"/>
    </source>
</evidence>
<keyword evidence="1" id="KW-0472">Membrane</keyword>
<sequence>MTPIETEVDRIIEAGALGRSGTYVRLLRYLAEATGQGRIPKEVDIATDVLGRDDFDPVSDSSARVYMHNLRQKLDAHYASKDAGDGPTLSIPKGKYQLVLKPREAAAGKSNGQRILVSRWWVPLLAAVAGAMLTIIATPSIRTGPADAGHAFTQAPAWSGILDDNRAITIVVGDYFIFSEAHDGWPGERLIRDFSINSREDFRAWLQQDPDRRDDYVDIRLSYLPTGTAAALNEVLAVLRPTERPIQVVPQSRFRPEQLRENHVIYIGYLSGMGKLGQFPFLASRLQIGGSYDVLIDTETGTYYESGAGPVTTADVSYDDYGYLATFPGPSGNQFLYVTGMRDEGLMKMASTLSDAAIVDTLGNGFRSGGAPAFEALFQVSGIDRTYVAAREQFAAPLDVSEIWMDGPDP</sequence>
<dbReference type="Proteomes" id="UP001359886">
    <property type="component" value="Unassembled WGS sequence"/>
</dbReference>
<dbReference type="RefSeq" id="WP_354693537.1">
    <property type="nucleotide sequence ID" value="NZ_JAZHOG010000001.1"/>
</dbReference>
<proteinExistence type="predicted"/>